<reference evidence="2" key="2">
    <citation type="submission" date="2023-07" db="EMBL/GenBank/DDBJ databases">
        <authorList>
            <person name="Jung D.-H."/>
        </authorList>
    </citation>
    <scope>NUCLEOTIDE SEQUENCE [LARGE SCALE GENOMIC DNA]</scope>
    <source>
        <strain evidence="2">JA-25</strain>
    </source>
</reference>
<protein>
    <submittedName>
        <fullName evidence="1">Uncharacterized protein</fullName>
    </submittedName>
</protein>
<dbReference type="EMBL" id="WAEL01000006">
    <property type="protein sequence ID" value="NID11804.1"/>
    <property type="molecule type" value="Genomic_DNA"/>
</dbReference>
<comment type="caution">
    <text evidence="1">The sequence shown here is derived from an EMBL/GenBank/DDBJ whole genome shotgun (WGS) entry which is preliminary data.</text>
</comment>
<dbReference type="RefSeq" id="WP_166692767.1">
    <property type="nucleotide sequence ID" value="NZ_WAEL01000006.1"/>
</dbReference>
<gene>
    <name evidence="1" type="ORF">F7231_16645</name>
</gene>
<evidence type="ECO:0000313" key="2">
    <source>
        <dbReference type="Proteomes" id="UP000606008"/>
    </source>
</evidence>
<keyword evidence="2" id="KW-1185">Reference proteome</keyword>
<organism evidence="1 2">
    <name type="scientific">Fibrivirga algicola</name>
    <dbReference type="NCBI Taxonomy" id="2950420"/>
    <lineage>
        <taxon>Bacteria</taxon>
        <taxon>Pseudomonadati</taxon>
        <taxon>Bacteroidota</taxon>
        <taxon>Cytophagia</taxon>
        <taxon>Cytophagales</taxon>
        <taxon>Spirosomataceae</taxon>
        <taxon>Fibrivirga</taxon>
    </lineage>
</organism>
<evidence type="ECO:0000313" key="1">
    <source>
        <dbReference type="EMBL" id="NID11804.1"/>
    </source>
</evidence>
<reference evidence="2" key="1">
    <citation type="submission" date="2019-09" db="EMBL/GenBank/DDBJ databases">
        <authorList>
            <person name="Jung D.-H."/>
        </authorList>
    </citation>
    <scope>NUCLEOTIDE SEQUENCE [LARGE SCALE GENOMIC DNA]</scope>
    <source>
        <strain evidence="2">JA-25</strain>
    </source>
</reference>
<name>A0ABX0QNU1_9BACT</name>
<accession>A0ABX0QNU1</accession>
<dbReference type="Proteomes" id="UP000606008">
    <property type="component" value="Unassembled WGS sequence"/>
</dbReference>
<proteinExistence type="predicted"/>
<sequence>MIANSEPTTRPELIPGIYNYCDSWCERCTLTNRCRSYQLQQESGLTDPDPNASLVEQLTEALNLTKQYIDKLNKSTSTLQVATLSPDEQLTLEEAALSRRQQTKDHHAATLATAYLKQTGSWLLTEKGLLEQAGKQELKEVQLGIRTEDEAMDKLTDLRDAYEQIRWYRTLIPVKTKAALRAIDEQTNDEYLLSYYNGKAKLVLVSIDRSLAAWQTVMSYFPDTTDNLLEVLSLLSQLTRQMEALFPNARRFQRPGLD</sequence>